<evidence type="ECO:0000313" key="2">
    <source>
        <dbReference type="Proteomes" id="UP000596202"/>
    </source>
</evidence>
<proteinExistence type="predicted"/>
<dbReference type="EMBL" id="CP068108">
    <property type="protein sequence ID" value="QQU01171.1"/>
    <property type="molecule type" value="Genomic_DNA"/>
</dbReference>
<gene>
    <name evidence="1" type="ORF">I6I88_05310</name>
</gene>
<dbReference type="Proteomes" id="UP000596202">
    <property type="component" value="Chromosome"/>
</dbReference>
<accession>A0A9Q7E8X7</accession>
<protein>
    <submittedName>
        <fullName evidence="1">Uncharacterized protein</fullName>
    </submittedName>
</protein>
<sequence>MKVIENVFKYQLRIDNIACYSQNNNIYNIYDFNGYLLNSIEVEDCHWFFQDEKFLQIGNNGKLGYFSEDVFVKPLLNYYRPIVNNIGVFHDYTNSDGRTHKEMLFALPEEQQILSEWLPNRIFHVQDQYWANDTEEDFKLIDVERGKVLWTIPQPNVEKPYGYNGLTSIKKVLGIYKDCLWLQLPDSRLLVLDIDNGFIKHELKHDYYIVHERGTFFDSKEGVLKIFFYNLYAKYSLELMDFVEEYDLGIPELFQATSMISIPNDKYIYYTAKLNDVSMISNAYGIFDSEKKEIVFQGEEIEEGGCFYQEPQVNDELFTILDAKGNLIIHRLTDIL</sequence>
<dbReference type="GeneID" id="93527060"/>
<evidence type="ECO:0000313" key="1">
    <source>
        <dbReference type="EMBL" id="QQU01171.1"/>
    </source>
</evidence>
<name>A0A9Q7E8X7_MYROD</name>
<dbReference type="RefSeq" id="WP_002991500.1">
    <property type="nucleotide sequence ID" value="NZ_CP068108.1"/>
</dbReference>
<reference evidence="1 2" key="1">
    <citation type="submission" date="2021-01" db="EMBL/GenBank/DDBJ databases">
        <title>FDA dAtabase for Regulatory Grade micrObial Sequences (FDA-ARGOS): Supporting development and validation of Infectious Disease Dx tests.</title>
        <authorList>
            <person name="Sproer C."/>
            <person name="Gronow S."/>
            <person name="Severitt S."/>
            <person name="Schroder I."/>
            <person name="Tallon L."/>
            <person name="Sadzewicz L."/>
            <person name="Zhao X."/>
            <person name="Boylan J."/>
            <person name="Ott S."/>
            <person name="Bowen H."/>
            <person name="Vavikolanu K."/>
            <person name="Mehta A."/>
            <person name="Aluvathingal J."/>
            <person name="Nadendla S."/>
            <person name="Lowell S."/>
            <person name="Myers T."/>
            <person name="Yan Y."/>
            <person name="Sichtig H."/>
        </authorList>
    </citation>
    <scope>NUCLEOTIDE SEQUENCE [LARGE SCALE GENOMIC DNA]</scope>
    <source>
        <strain evidence="1 2">FDAARGOS_1131</strain>
    </source>
</reference>
<dbReference type="AlphaFoldDB" id="A0A9Q7E8X7"/>
<organism evidence="1 2">
    <name type="scientific">Myroides odoratus</name>
    <name type="common">Flavobacterium odoratum</name>
    <dbReference type="NCBI Taxonomy" id="256"/>
    <lineage>
        <taxon>Bacteria</taxon>
        <taxon>Pseudomonadati</taxon>
        <taxon>Bacteroidota</taxon>
        <taxon>Flavobacteriia</taxon>
        <taxon>Flavobacteriales</taxon>
        <taxon>Flavobacteriaceae</taxon>
        <taxon>Myroides</taxon>
    </lineage>
</organism>